<dbReference type="Proteomes" id="UP000006859">
    <property type="component" value="Chromosome"/>
</dbReference>
<organism evidence="1 2">
    <name type="scientific">Dickeya dadantii (strain 3937)</name>
    <name type="common">Erwinia chrysanthemi (strain 3937)</name>
    <dbReference type="NCBI Taxonomy" id="198628"/>
    <lineage>
        <taxon>Bacteria</taxon>
        <taxon>Pseudomonadati</taxon>
        <taxon>Pseudomonadota</taxon>
        <taxon>Gammaproteobacteria</taxon>
        <taxon>Enterobacterales</taxon>
        <taxon>Pectobacteriaceae</taxon>
        <taxon>Dickeya</taxon>
    </lineage>
</organism>
<accession>E0SM01</accession>
<reference evidence="1 2" key="1">
    <citation type="journal article" date="2011" name="J. Bacteriol.">
        <title>Genome sequence of the plant-pathogenic bacterium Dickeya dadantii 3937.</title>
        <authorList>
            <person name="Glasner J.D."/>
            <person name="Yang C.H."/>
            <person name="Reverchon S."/>
            <person name="Hugouvieux-Cotte-Pattat N."/>
            <person name="Condemine G."/>
            <person name="Bohin J.P."/>
            <person name="Van Gijsegem F."/>
            <person name="Yang S."/>
            <person name="Franza T."/>
            <person name="Expert D."/>
            <person name="Plunkett G. III"/>
            <person name="San Francisco M.J."/>
            <person name="Charkowski A.O."/>
            <person name="Py B."/>
            <person name="Bell K."/>
            <person name="Rauscher L."/>
            <person name="Rodriguez-Palenzuela P."/>
            <person name="Toussaint A."/>
            <person name="Holeva M.C."/>
            <person name="He S.Y."/>
            <person name="Douet V."/>
            <person name="Boccara M."/>
            <person name="Blanco C."/>
            <person name="Toth I."/>
            <person name="Anderson B.D."/>
            <person name="Biehl B.S."/>
            <person name="Mau B."/>
            <person name="Flynn S.M."/>
            <person name="Barras F."/>
            <person name="Lindeberg M."/>
            <person name="Birch P.R."/>
            <person name="Tsuyumu S."/>
            <person name="Shi X."/>
            <person name="Hibbing M."/>
            <person name="Yap M.N."/>
            <person name="Carpentier M."/>
            <person name="Dassa E."/>
            <person name="Umehara M."/>
            <person name="Kim J.F."/>
            <person name="Rusch M."/>
            <person name="Soni P."/>
            <person name="Mayhew G.F."/>
            <person name="Fouts D.E."/>
            <person name="Gill S.R."/>
            <person name="Blattner F.R."/>
            <person name="Keen N.T."/>
            <person name="Perna N.T."/>
        </authorList>
    </citation>
    <scope>NUCLEOTIDE SEQUENCE [LARGE SCALE GENOMIC DNA]</scope>
    <source>
        <strain evidence="1 2">3937</strain>
    </source>
</reference>
<dbReference type="RefSeq" id="WP_013317619.1">
    <property type="nucleotide sequence ID" value="NC_014500.1"/>
</dbReference>
<sequence>MQGVLAGFPCGMPGIGLEIEGAVQQAPQSGRHSINITSGDSRYSFRPQSLTGCRPQGHYLPYRRFTAVFTTTVFTAPPLVCLASGRHKSRLPEPILTGNVSPQKFLFFI</sequence>
<evidence type="ECO:0000313" key="1">
    <source>
        <dbReference type="EMBL" id="ADM98159.1"/>
    </source>
</evidence>
<dbReference type="KEGG" id="ddd:Dda3937_03629"/>
<keyword evidence="2" id="KW-1185">Reference proteome</keyword>
<keyword evidence="1" id="KW-0648">Protein biosynthesis</keyword>
<evidence type="ECO:0000313" key="2">
    <source>
        <dbReference type="Proteomes" id="UP000006859"/>
    </source>
</evidence>
<dbReference type="GO" id="GO:0003746">
    <property type="term" value="F:translation elongation factor activity"/>
    <property type="evidence" value="ECO:0007669"/>
    <property type="project" value="UniProtKB-KW"/>
</dbReference>
<dbReference type="HOGENOM" id="CLU_2179650_0_0_6"/>
<dbReference type="AlphaFoldDB" id="E0SM01"/>
<keyword evidence="1" id="KW-0251">Elongation factor</keyword>
<proteinExistence type="predicted"/>
<gene>
    <name evidence="1" type="ordered locus">Dda3937_03629</name>
</gene>
<name>E0SM01_DICD3</name>
<protein>
    <submittedName>
        <fullName evidence="1">Translation elongation factor P-related protein</fullName>
    </submittedName>
</protein>
<dbReference type="STRING" id="198628.Dda3937_03629"/>
<dbReference type="EMBL" id="CP002038">
    <property type="protein sequence ID" value="ADM98159.1"/>
    <property type="molecule type" value="Genomic_DNA"/>
</dbReference>